<evidence type="ECO:0000256" key="4">
    <source>
        <dbReference type="ARBA" id="ARBA00022475"/>
    </source>
</evidence>
<dbReference type="AlphaFoldDB" id="A0A917Z5Y4"/>
<dbReference type="Proteomes" id="UP000599578">
    <property type="component" value="Unassembled WGS sequence"/>
</dbReference>
<dbReference type="PANTHER" id="PTHR30269:SF0">
    <property type="entry name" value="MEMBRANE TRANSPORTER PROTEIN YFCA-RELATED"/>
    <property type="match status" value="1"/>
</dbReference>
<evidence type="ECO:0000256" key="1">
    <source>
        <dbReference type="ARBA" id="ARBA00004651"/>
    </source>
</evidence>
<dbReference type="Pfam" id="PF01925">
    <property type="entry name" value="TauE"/>
    <property type="match status" value="1"/>
</dbReference>
<dbReference type="RefSeq" id="WP_188857312.1">
    <property type="nucleotide sequence ID" value="NZ_BMLT01000001.1"/>
</dbReference>
<evidence type="ECO:0000256" key="5">
    <source>
        <dbReference type="ARBA" id="ARBA00022692"/>
    </source>
</evidence>
<name>A0A917Z5Y4_9GAMM</name>
<keyword evidence="6 8" id="KW-1133">Transmembrane helix</keyword>
<feature type="transmembrane region" description="Helical" evidence="8">
    <location>
        <begin position="79"/>
        <end position="97"/>
    </location>
</feature>
<feature type="transmembrane region" description="Helical" evidence="8">
    <location>
        <begin position="103"/>
        <end position="121"/>
    </location>
</feature>
<dbReference type="InterPro" id="IPR052017">
    <property type="entry name" value="TSUP"/>
</dbReference>
<sequence>MDPLSPEILSLLFTVALVAGFIDTVAGGGGLLTLPVLLLTQMPPVAALATNKLQGSFGTLTAALSMLRRRLVRPEEVRGLFVASLVGASLGTLLVQFTDPGLLEVLIPLVLVLISGYFLFVPGAGREETRPRLSRRQYAIRVVPLIGFYDGFLGPGTGSFFAFSKVYFRGRNLIGATAMAKVLNFASNIASLLVFVAGGKVVWSFGAVMILGQIAGALIGSHTVVRHGARIIRPLVVLMCLLMAVSYLWQRLG</sequence>
<dbReference type="GO" id="GO:0005886">
    <property type="term" value="C:plasma membrane"/>
    <property type="evidence" value="ECO:0007669"/>
    <property type="project" value="UniProtKB-SubCell"/>
</dbReference>
<reference evidence="9 10" key="1">
    <citation type="journal article" date="2014" name="Int. J. Syst. Evol. Microbiol.">
        <title>Complete genome sequence of Corynebacterium casei LMG S-19264T (=DSM 44701T), isolated from a smear-ripened cheese.</title>
        <authorList>
            <consortium name="US DOE Joint Genome Institute (JGI-PGF)"/>
            <person name="Walter F."/>
            <person name="Albersmeier A."/>
            <person name="Kalinowski J."/>
            <person name="Ruckert C."/>
        </authorList>
    </citation>
    <scope>NUCLEOTIDE SEQUENCE [LARGE SCALE GENOMIC DNA]</scope>
    <source>
        <strain evidence="9 10">CGMCC 1.7286</strain>
    </source>
</reference>
<keyword evidence="7 8" id="KW-0472">Membrane</keyword>
<organism evidence="9 10">
    <name type="scientific">Marinobacterium nitratireducens</name>
    <dbReference type="NCBI Taxonomy" id="518897"/>
    <lineage>
        <taxon>Bacteria</taxon>
        <taxon>Pseudomonadati</taxon>
        <taxon>Pseudomonadota</taxon>
        <taxon>Gammaproteobacteria</taxon>
        <taxon>Oceanospirillales</taxon>
        <taxon>Oceanospirillaceae</taxon>
        <taxon>Marinobacterium</taxon>
    </lineage>
</organism>
<comment type="similarity">
    <text evidence="2 8">Belongs to the 4-toluene sulfonate uptake permease (TSUP) (TC 2.A.102) family.</text>
</comment>
<dbReference type="EMBL" id="BMLT01000001">
    <property type="protein sequence ID" value="GGO75692.1"/>
    <property type="molecule type" value="Genomic_DNA"/>
</dbReference>
<evidence type="ECO:0000313" key="9">
    <source>
        <dbReference type="EMBL" id="GGO75692.1"/>
    </source>
</evidence>
<feature type="transmembrane region" description="Helical" evidence="8">
    <location>
        <begin position="142"/>
        <end position="163"/>
    </location>
</feature>
<feature type="transmembrane region" description="Helical" evidence="8">
    <location>
        <begin position="201"/>
        <end position="219"/>
    </location>
</feature>
<dbReference type="InterPro" id="IPR002781">
    <property type="entry name" value="TM_pro_TauE-like"/>
</dbReference>
<evidence type="ECO:0000256" key="6">
    <source>
        <dbReference type="ARBA" id="ARBA00022989"/>
    </source>
</evidence>
<keyword evidence="4 8" id="KW-1003">Cell membrane</keyword>
<evidence type="ECO:0000256" key="8">
    <source>
        <dbReference type="RuleBase" id="RU363041"/>
    </source>
</evidence>
<evidence type="ECO:0000256" key="2">
    <source>
        <dbReference type="ARBA" id="ARBA00009142"/>
    </source>
</evidence>
<feature type="transmembrane region" description="Helical" evidence="8">
    <location>
        <begin position="12"/>
        <end position="39"/>
    </location>
</feature>
<keyword evidence="10" id="KW-1185">Reference proteome</keyword>
<keyword evidence="3" id="KW-0813">Transport</keyword>
<dbReference type="PANTHER" id="PTHR30269">
    <property type="entry name" value="TRANSMEMBRANE PROTEIN YFCA"/>
    <property type="match status" value="1"/>
</dbReference>
<gene>
    <name evidence="9" type="primary">yfcA</name>
    <name evidence="9" type="ORF">GCM10011348_01090</name>
</gene>
<comment type="caution">
    <text evidence="9">The sequence shown here is derived from an EMBL/GenBank/DDBJ whole genome shotgun (WGS) entry which is preliminary data.</text>
</comment>
<evidence type="ECO:0000256" key="3">
    <source>
        <dbReference type="ARBA" id="ARBA00022448"/>
    </source>
</evidence>
<feature type="transmembrane region" description="Helical" evidence="8">
    <location>
        <begin position="231"/>
        <end position="249"/>
    </location>
</feature>
<evidence type="ECO:0000256" key="7">
    <source>
        <dbReference type="ARBA" id="ARBA00023136"/>
    </source>
</evidence>
<comment type="subcellular location">
    <subcellularLocation>
        <location evidence="1 8">Cell membrane</location>
        <topology evidence="1 8">Multi-pass membrane protein</topology>
    </subcellularLocation>
</comment>
<keyword evidence="5 8" id="KW-0812">Transmembrane</keyword>
<protein>
    <recommendedName>
        <fullName evidence="8">Probable membrane transporter protein</fullName>
    </recommendedName>
</protein>
<evidence type="ECO:0000313" key="10">
    <source>
        <dbReference type="Proteomes" id="UP000599578"/>
    </source>
</evidence>
<accession>A0A917Z5Y4</accession>
<proteinExistence type="inferred from homology"/>